<protein>
    <submittedName>
        <fullName evidence="1">Uncharacterized protein</fullName>
    </submittedName>
</protein>
<dbReference type="EMBL" id="JBEYBF010000026">
    <property type="protein sequence ID" value="MEU1955645.1"/>
    <property type="molecule type" value="Genomic_DNA"/>
</dbReference>
<gene>
    <name evidence="1" type="ORF">ABZ510_27790</name>
</gene>
<proteinExistence type="predicted"/>
<organism evidence="1 2">
    <name type="scientific">Nocardia rhamnosiphila</name>
    <dbReference type="NCBI Taxonomy" id="426716"/>
    <lineage>
        <taxon>Bacteria</taxon>
        <taxon>Bacillati</taxon>
        <taxon>Actinomycetota</taxon>
        <taxon>Actinomycetes</taxon>
        <taxon>Mycobacteriales</taxon>
        <taxon>Nocardiaceae</taxon>
        <taxon>Nocardia</taxon>
    </lineage>
</organism>
<keyword evidence="2" id="KW-1185">Reference proteome</keyword>
<evidence type="ECO:0000313" key="1">
    <source>
        <dbReference type="EMBL" id="MEU1955645.1"/>
    </source>
</evidence>
<dbReference type="RefSeq" id="WP_356959652.1">
    <property type="nucleotide sequence ID" value="NZ_JBEYBD010000033.1"/>
</dbReference>
<dbReference type="Proteomes" id="UP001550628">
    <property type="component" value="Unassembled WGS sequence"/>
</dbReference>
<name>A0ABV2WXN1_9NOCA</name>
<sequence length="587" mass="65379">MDPQSDLTFVRDLVSIRDELVRHDLDSVIWWRHPPVVVKVLLVTDGALDFGIGDFGLQTFVTALLNDGRFYVRFELTLAHLRSDVAEMQMMSAEPRISRRIKDFRFDNPENFAPDMYDEVWLFGFETSFHIASYATRNSDRRTYPAERLGDAELVALSEHMNSGRGIFATGDHGSLGRGLCGSVSRVRKMRRWESFVIAGEDEVGMINARRNDTNRIGNDPGTQFSDQSDDIPQILDLLLYSSRLGFFQNARYPHPVLCSKFGRIDVFPDHPHEGECIASSSLDSQYPFDGSEEWPAGIGPEIIATSRVPSGNTARSTKMPTKVATQAHSFGAVCAYDGHRAGVGRVVTDATWHHFVNVNLIGVVEGGGFDEFAAFPDESTTKHSGFLATSAGAAAFRKIKEYYVNLGVWLATPELISSFNSHFWLDLVYTDRLMESTLLTPHVEFESIRPNVFYYIGVHARDVLGRKASPCQTVEFLLDWLKLVWVEVIDDIDPWASFSSEQTRAPLPWYDLQPLIDTAIGGALVAVRQAMPYPSGEASENQLKGSVDIAVQGGRRALAIALREAIEDHRALGDLLNNAAHSMPAE</sequence>
<accession>A0ABV2WXN1</accession>
<comment type="caution">
    <text evidence="1">The sequence shown here is derived from an EMBL/GenBank/DDBJ whole genome shotgun (WGS) entry which is preliminary data.</text>
</comment>
<evidence type="ECO:0000313" key="2">
    <source>
        <dbReference type="Proteomes" id="UP001550628"/>
    </source>
</evidence>
<reference evidence="1 2" key="1">
    <citation type="submission" date="2024-06" db="EMBL/GenBank/DDBJ databases">
        <title>The Natural Products Discovery Center: Release of the First 8490 Sequenced Strains for Exploring Actinobacteria Biosynthetic Diversity.</title>
        <authorList>
            <person name="Kalkreuter E."/>
            <person name="Kautsar S.A."/>
            <person name="Yang D."/>
            <person name="Bader C.D."/>
            <person name="Teijaro C.N."/>
            <person name="Fluegel L."/>
            <person name="Davis C.M."/>
            <person name="Simpson J.R."/>
            <person name="Lauterbach L."/>
            <person name="Steele A.D."/>
            <person name="Gui C."/>
            <person name="Meng S."/>
            <person name="Li G."/>
            <person name="Viehrig K."/>
            <person name="Ye F."/>
            <person name="Su P."/>
            <person name="Kiefer A.F."/>
            <person name="Nichols A."/>
            <person name="Cepeda A.J."/>
            <person name="Yan W."/>
            <person name="Fan B."/>
            <person name="Jiang Y."/>
            <person name="Adhikari A."/>
            <person name="Zheng C.-J."/>
            <person name="Schuster L."/>
            <person name="Cowan T.M."/>
            <person name="Smanski M.J."/>
            <person name="Chevrette M.G."/>
            <person name="De Carvalho L.P.S."/>
            <person name="Shen B."/>
        </authorList>
    </citation>
    <scope>NUCLEOTIDE SEQUENCE [LARGE SCALE GENOMIC DNA]</scope>
    <source>
        <strain evidence="1 2">NPDC019708</strain>
    </source>
</reference>